<dbReference type="GO" id="GO:0004175">
    <property type="term" value="F:endopeptidase activity"/>
    <property type="evidence" value="ECO:0007669"/>
    <property type="project" value="UniProtKB-ARBA"/>
</dbReference>
<dbReference type="EMBL" id="SORX01000002">
    <property type="protein sequence ID" value="TFE03111.1"/>
    <property type="molecule type" value="Genomic_DNA"/>
</dbReference>
<sequence>MTHDIENYPCHLLKLAVLYTQIMLLALSVLLGLILFGQLSDFTLIFKLNSKVVLTGFMIGVFCVAVDLILMKYLPEKAFYDGGINIRLFSCLSPTQILFVTMLIAFSEELLFRGVIQTHFGILTASIVFIAVHVRYLKNIFLFINVAILSFLLGFVYEYTESLWSVIIIHFIIDYILGIYIHYSYKEGV</sequence>
<evidence type="ECO:0000313" key="3">
    <source>
        <dbReference type="EMBL" id="TFE03111.1"/>
    </source>
</evidence>
<feature type="transmembrane region" description="Helical" evidence="1">
    <location>
        <begin position="163"/>
        <end position="183"/>
    </location>
</feature>
<evidence type="ECO:0000313" key="4">
    <source>
        <dbReference type="Proteomes" id="UP000297776"/>
    </source>
</evidence>
<proteinExistence type="predicted"/>
<feature type="transmembrane region" description="Helical" evidence="1">
    <location>
        <begin position="12"/>
        <end position="36"/>
    </location>
</feature>
<dbReference type="OrthoDB" id="1523022at2"/>
<dbReference type="Proteomes" id="UP000297776">
    <property type="component" value="Unassembled WGS sequence"/>
</dbReference>
<comment type="caution">
    <text evidence="3">The sequence shown here is derived from an EMBL/GenBank/DDBJ whole genome shotgun (WGS) entry which is preliminary data.</text>
</comment>
<feature type="transmembrane region" description="Helical" evidence="1">
    <location>
        <begin position="56"/>
        <end position="74"/>
    </location>
</feature>
<keyword evidence="4" id="KW-1185">Reference proteome</keyword>
<accession>A0A4Y8LNU7</accession>
<feature type="domain" description="CAAX prenyl protease 2/Lysostaphin resistance protein A-like" evidence="2">
    <location>
        <begin position="95"/>
        <end position="176"/>
    </location>
</feature>
<name>A0A4Y8LNU7_9BACL</name>
<feature type="transmembrane region" description="Helical" evidence="1">
    <location>
        <begin position="139"/>
        <end position="157"/>
    </location>
</feature>
<keyword evidence="1" id="KW-0472">Membrane</keyword>
<keyword evidence="1" id="KW-1133">Transmembrane helix</keyword>
<organism evidence="3 4">
    <name type="scientific">Jeotgalibacillus salarius</name>
    <dbReference type="NCBI Taxonomy" id="546023"/>
    <lineage>
        <taxon>Bacteria</taxon>
        <taxon>Bacillati</taxon>
        <taxon>Bacillota</taxon>
        <taxon>Bacilli</taxon>
        <taxon>Bacillales</taxon>
        <taxon>Caryophanaceae</taxon>
        <taxon>Jeotgalibacillus</taxon>
    </lineage>
</organism>
<feature type="transmembrane region" description="Helical" evidence="1">
    <location>
        <begin position="112"/>
        <end position="132"/>
    </location>
</feature>
<keyword evidence="1" id="KW-0812">Transmembrane</keyword>
<keyword evidence="3" id="KW-0482">Metalloprotease</keyword>
<dbReference type="GO" id="GO:0006508">
    <property type="term" value="P:proteolysis"/>
    <property type="evidence" value="ECO:0007669"/>
    <property type="project" value="UniProtKB-KW"/>
</dbReference>
<dbReference type="Pfam" id="PF02517">
    <property type="entry name" value="Rce1-like"/>
    <property type="match status" value="1"/>
</dbReference>
<evidence type="ECO:0000256" key="1">
    <source>
        <dbReference type="SAM" id="Phobius"/>
    </source>
</evidence>
<keyword evidence="3" id="KW-0378">Hydrolase</keyword>
<dbReference type="InterPro" id="IPR003675">
    <property type="entry name" value="Rce1/LyrA-like_dom"/>
</dbReference>
<gene>
    <name evidence="3" type="ORF">E2626_04675</name>
</gene>
<dbReference type="GO" id="GO:0008237">
    <property type="term" value="F:metallopeptidase activity"/>
    <property type="evidence" value="ECO:0007669"/>
    <property type="project" value="UniProtKB-KW"/>
</dbReference>
<evidence type="ECO:0000259" key="2">
    <source>
        <dbReference type="Pfam" id="PF02517"/>
    </source>
</evidence>
<protein>
    <submittedName>
        <fullName evidence="3">CPBP family intramembrane metalloprotease</fullName>
    </submittedName>
</protein>
<dbReference type="AlphaFoldDB" id="A0A4Y8LNU7"/>
<keyword evidence="3" id="KW-0645">Protease</keyword>
<dbReference type="RefSeq" id="WP_134380174.1">
    <property type="nucleotide sequence ID" value="NZ_SORX01000002.1"/>
</dbReference>
<dbReference type="GO" id="GO:0080120">
    <property type="term" value="P:CAAX-box protein maturation"/>
    <property type="evidence" value="ECO:0007669"/>
    <property type="project" value="UniProtKB-ARBA"/>
</dbReference>
<reference evidence="3 4" key="1">
    <citation type="submission" date="2019-03" db="EMBL/GenBank/DDBJ databases">
        <authorList>
            <person name="Yang Y."/>
        </authorList>
    </citation>
    <scope>NUCLEOTIDE SEQUENCE [LARGE SCALE GENOMIC DNA]</scope>
    <source>
        <strain evidence="3 4">ASL-1</strain>
    </source>
</reference>